<dbReference type="AlphaFoldDB" id="A0A5D4HFA8"/>
<evidence type="ECO:0000313" key="1">
    <source>
        <dbReference type="EMBL" id="TYR37520.1"/>
    </source>
</evidence>
<dbReference type="Proteomes" id="UP000322362">
    <property type="component" value="Unassembled WGS sequence"/>
</dbReference>
<protein>
    <submittedName>
        <fullName evidence="1">Uncharacterized protein</fullName>
    </submittedName>
</protein>
<evidence type="ECO:0000313" key="2">
    <source>
        <dbReference type="Proteomes" id="UP000322362"/>
    </source>
</evidence>
<keyword evidence="2" id="KW-1185">Reference proteome</keyword>
<accession>A0A5D4HFA8</accession>
<dbReference type="EMBL" id="VTAV01000002">
    <property type="protein sequence ID" value="TYR37520.1"/>
    <property type="molecule type" value="Genomic_DNA"/>
</dbReference>
<gene>
    <name evidence="1" type="ORF">FXV77_05810</name>
</gene>
<proteinExistence type="predicted"/>
<comment type="caution">
    <text evidence="1">The sequence shown here is derived from an EMBL/GenBank/DDBJ whole genome shotgun (WGS) entry which is preliminary data.</text>
</comment>
<reference evidence="1 2" key="1">
    <citation type="submission" date="2019-08" db="EMBL/GenBank/DDBJ databases">
        <title>Phlebobacter frassis gen. nov. sp. nov., a new member of family Sphingobacteriaceae isolated from sand fly rearing media.</title>
        <authorList>
            <person name="Kakumanu M.L."/>
            <person name="Marayati B.F."/>
            <person name="Wada-Katsumata A."/>
            <person name="Wasserberg G."/>
            <person name="Schal C."/>
            <person name="Apperson C.S."/>
            <person name="Ponnusamy L."/>
        </authorList>
    </citation>
    <scope>NUCLEOTIDE SEQUENCE [LARGE SCALE GENOMIC DNA]</scope>
    <source>
        <strain evidence="1 2">SSI9</strain>
    </source>
</reference>
<organism evidence="1 2">
    <name type="scientific">Sphingobacterium phlebotomi</name>
    <dbReference type="NCBI Taxonomy" id="2605433"/>
    <lineage>
        <taxon>Bacteria</taxon>
        <taxon>Pseudomonadati</taxon>
        <taxon>Bacteroidota</taxon>
        <taxon>Sphingobacteriia</taxon>
        <taxon>Sphingobacteriales</taxon>
        <taxon>Sphingobacteriaceae</taxon>
        <taxon>Sphingobacterium</taxon>
    </lineage>
</organism>
<dbReference type="RefSeq" id="WP_148918259.1">
    <property type="nucleotide sequence ID" value="NZ_VTAV01000002.1"/>
</dbReference>
<sequence>MSEPNSLYVKIKITKEKLDQFFHGKTPPQLPDDNWNAWWDTRKMYSKQALQNIPIYQGESNRHILDEFINDQDFACFEQYDAISQDWIFVSVFFSENYTEILPMLAFLKELAHYQDHDDKGTAIIYDFLWGDGSVMAYLEFSNQQATLKPYTKITEIAPTMLYIANQTLEKAVDSFNRKLEG</sequence>
<name>A0A5D4HFA8_9SPHI</name>